<dbReference type="KEGG" id="psoj:PHYSODRAFT_514386"/>
<proteinExistence type="predicted"/>
<keyword evidence="1" id="KW-0472">Membrane</keyword>
<gene>
    <name evidence="2" type="ORF">PHYSODRAFT_514386</name>
</gene>
<dbReference type="AlphaFoldDB" id="G4ZUW7"/>
<reference evidence="2 3" key="1">
    <citation type="journal article" date="2006" name="Science">
        <title>Phytophthora genome sequences uncover evolutionary origins and mechanisms of pathogenesis.</title>
        <authorList>
            <person name="Tyler B.M."/>
            <person name="Tripathy S."/>
            <person name="Zhang X."/>
            <person name="Dehal P."/>
            <person name="Jiang R.H."/>
            <person name="Aerts A."/>
            <person name="Arredondo F.D."/>
            <person name="Baxter L."/>
            <person name="Bensasson D."/>
            <person name="Beynon J.L."/>
            <person name="Chapman J."/>
            <person name="Damasceno C.M."/>
            <person name="Dorrance A.E."/>
            <person name="Dou D."/>
            <person name="Dickerman A.W."/>
            <person name="Dubchak I.L."/>
            <person name="Garbelotto M."/>
            <person name="Gijzen M."/>
            <person name="Gordon S.G."/>
            <person name="Govers F."/>
            <person name="Grunwald N.J."/>
            <person name="Huang W."/>
            <person name="Ivors K.L."/>
            <person name="Jones R.W."/>
            <person name="Kamoun S."/>
            <person name="Krampis K."/>
            <person name="Lamour K.H."/>
            <person name="Lee M.K."/>
            <person name="McDonald W.H."/>
            <person name="Medina M."/>
            <person name="Meijer H.J."/>
            <person name="Nordberg E.K."/>
            <person name="Maclean D.J."/>
            <person name="Ospina-Giraldo M.D."/>
            <person name="Morris P.F."/>
            <person name="Phuntumart V."/>
            <person name="Putnam N.H."/>
            <person name="Rash S."/>
            <person name="Rose J.K."/>
            <person name="Sakihama Y."/>
            <person name="Salamov A.A."/>
            <person name="Savidor A."/>
            <person name="Scheuring C.F."/>
            <person name="Smith B.M."/>
            <person name="Sobral B.W."/>
            <person name="Terry A."/>
            <person name="Torto-Alalibo T.A."/>
            <person name="Win J."/>
            <person name="Xu Z."/>
            <person name="Zhang H."/>
            <person name="Grigoriev I.V."/>
            <person name="Rokhsar D.S."/>
            <person name="Boore J.L."/>
        </authorList>
    </citation>
    <scope>NUCLEOTIDE SEQUENCE [LARGE SCALE GENOMIC DNA]</scope>
    <source>
        <strain evidence="2 3">P6497</strain>
    </source>
</reference>
<evidence type="ECO:0000313" key="2">
    <source>
        <dbReference type="EMBL" id="EGZ13591.1"/>
    </source>
</evidence>
<keyword evidence="1" id="KW-0812">Transmembrane</keyword>
<dbReference type="InParanoid" id="G4ZUW7"/>
<feature type="transmembrane region" description="Helical" evidence="1">
    <location>
        <begin position="492"/>
        <end position="510"/>
    </location>
</feature>
<keyword evidence="1" id="KW-1133">Transmembrane helix</keyword>
<keyword evidence="3" id="KW-1185">Reference proteome</keyword>
<sequence>MRTGSSCSEFSHDAARATRSRACRSSTKVRDAVLEERDASTNWATNYHEQQRLQRKARGWRSFLRPSVFGASLASVGRTIVGPVALLLLFILTKYLSADATFLITFDNNFLAFTERDLSMVGGCTDCRGPCKIVLLKYGLFERKALTSAPVFAAFAGQPPTESLYDFSSLSPELLALAEALDAGGAICESGVNDWGSAISVVTAAPQLVMDVVTLMNLNIPPQSKKELELGIARVEECATTWTIMAIPRQFSLTGPPRSIEFGKISAVAINIFPDYTECRPDTSADGCSKLALATGGRDLLEVVPEALTLFPYNFKSSMSPVSHVIEAVETKLESSTVLEPLQQAYYGGCRVREVNTTGVYIEADCETSRHWEIYGLMVQTPDDIPLCSTDDVCVHNSYNSQWEWVSEITAAKHNGVVMYVNTFRRRFADKVGISILPGLVVLQIFVMGNLILYQNGRMQVLYLAQIGYHLLLNSDLYLIGFATGTLTTESIANLTSCFFAFSYSFVNLAKARSGDQRLDRHFRLIWETMQVIITGCVVAALRVVQRNPLESIISTNAQILRKTSTLGEK</sequence>
<dbReference type="GeneID" id="20659561"/>
<evidence type="ECO:0000256" key="1">
    <source>
        <dbReference type="SAM" id="Phobius"/>
    </source>
</evidence>
<organism evidence="2 3">
    <name type="scientific">Phytophthora sojae (strain P6497)</name>
    <name type="common">Soybean stem and root rot agent</name>
    <name type="synonym">Phytophthora megasperma f. sp. glycines</name>
    <dbReference type="NCBI Taxonomy" id="1094619"/>
    <lineage>
        <taxon>Eukaryota</taxon>
        <taxon>Sar</taxon>
        <taxon>Stramenopiles</taxon>
        <taxon>Oomycota</taxon>
        <taxon>Peronosporomycetes</taxon>
        <taxon>Peronosporales</taxon>
        <taxon>Peronosporaceae</taxon>
        <taxon>Phytophthora</taxon>
    </lineage>
</organism>
<name>G4ZUW7_PHYSP</name>
<feature type="transmembrane region" description="Helical" evidence="1">
    <location>
        <begin position="522"/>
        <end position="542"/>
    </location>
</feature>
<dbReference type="EMBL" id="JH159156">
    <property type="protein sequence ID" value="EGZ13591.1"/>
    <property type="molecule type" value="Genomic_DNA"/>
</dbReference>
<evidence type="ECO:0000313" key="3">
    <source>
        <dbReference type="Proteomes" id="UP000002640"/>
    </source>
</evidence>
<dbReference type="RefSeq" id="XP_009531020.1">
    <property type="nucleotide sequence ID" value="XM_009532725.1"/>
</dbReference>
<accession>G4ZUW7</accession>
<protein>
    <submittedName>
        <fullName evidence="2">Uncharacterized protein</fullName>
    </submittedName>
</protein>
<feature type="transmembrane region" description="Helical" evidence="1">
    <location>
        <begin position="432"/>
        <end position="454"/>
    </location>
</feature>
<dbReference type="Proteomes" id="UP000002640">
    <property type="component" value="Unassembled WGS sequence"/>
</dbReference>
<feature type="transmembrane region" description="Helical" evidence="1">
    <location>
        <begin position="461"/>
        <end position="480"/>
    </location>
</feature>